<dbReference type="Proteomes" id="UP000245609">
    <property type="component" value="Unassembled WGS sequence"/>
</dbReference>
<keyword evidence="9" id="KW-0999">Mitochondrion inner membrane</keyword>
<evidence type="ECO:0000256" key="6">
    <source>
        <dbReference type="ARBA" id="ARBA00022989"/>
    </source>
</evidence>
<keyword evidence="8 9" id="KW-0472">Membrane</keyword>
<name>A0A2T9ZJB5_9FUNG</name>
<proteinExistence type="inferred from homology"/>
<organism evidence="11 12">
    <name type="scientific">Smittium megazygosporum</name>
    <dbReference type="NCBI Taxonomy" id="133381"/>
    <lineage>
        <taxon>Eukaryota</taxon>
        <taxon>Fungi</taxon>
        <taxon>Fungi incertae sedis</taxon>
        <taxon>Zoopagomycota</taxon>
        <taxon>Kickxellomycotina</taxon>
        <taxon>Harpellomycetes</taxon>
        <taxon>Harpellales</taxon>
        <taxon>Legeriomycetaceae</taxon>
        <taxon>Smittium</taxon>
    </lineage>
</organism>
<evidence type="ECO:0000256" key="1">
    <source>
        <dbReference type="ARBA" id="ARBA00003064"/>
    </source>
</evidence>
<evidence type="ECO:0000256" key="5">
    <source>
        <dbReference type="ARBA" id="ARBA00022692"/>
    </source>
</evidence>
<dbReference type="EMBL" id="MBFS01000089">
    <property type="protein sequence ID" value="PVV04706.1"/>
    <property type="molecule type" value="Genomic_DNA"/>
</dbReference>
<dbReference type="GO" id="GO:0033617">
    <property type="term" value="P:mitochondrial respiratory chain complex IV assembly"/>
    <property type="evidence" value="ECO:0007669"/>
    <property type="project" value="UniProtKB-UniRule"/>
</dbReference>
<keyword evidence="5 9" id="KW-0812">Transmembrane</keyword>
<keyword evidence="12" id="KW-1185">Reference proteome</keyword>
<dbReference type="InterPro" id="IPR041752">
    <property type="entry name" value="Coa3"/>
</dbReference>
<evidence type="ECO:0000256" key="9">
    <source>
        <dbReference type="RuleBase" id="RU367056"/>
    </source>
</evidence>
<accession>A0A2T9ZJB5</accession>
<evidence type="ECO:0000256" key="4">
    <source>
        <dbReference type="ARBA" id="ARBA00011351"/>
    </source>
</evidence>
<dbReference type="GO" id="GO:0005743">
    <property type="term" value="C:mitochondrial inner membrane"/>
    <property type="evidence" value="ECO:0007669"/>
    <property type="project" value="UniProtKB-UniRule"/>
</dbReference>
<dbReference type="PANTHER" id="PTHR15642">
    <property type="entry name" value="CYTOCHROME C OXIDASE ASSEMBLY FACTOR 3, MITOCHONDRIAL"/>
    <property type="match status" value="1"/>
</dbReference>
<feature type="transmembrane region" description="Helical" evidence="9">
    <location>
        <begin position="39"/>
        <end position="57"/>
    </location>
</feature>
<feature type="domain" description="Cytochrome c oxidase assembly factor 3 mitochondrial coiled-coil" evidence="10">
    <location>
        <begin position="27"/>
        <end position="66"/>
    </location>
</feature>
<dbReference type="PANTHER" id="PTHR15642:SF3">
    <property type="entry name" value="CYTOCHROME C OXIDASE ASSEMBLY FACTOR 3 HOMOLOG, MITOCHONDRIAL"/>
    <property type="match status" value="1"/>
</dbReference>
<protein>
    <recommendedName>
        <fullName evidence="9">Cytochrome c oxidase assembly factor 3</fullName>
    </recommendedName>
</protein>
<comment type="similarity">
    <text evidence="3 9">Belongs to the COA3 family.</text>
</comment>
<comment type="subcellular location">
    <subcellularLocation>
        <location evidence="2">Mitochondrion membrane</location>
        <topology evidence="2">Single-pass membrane protein</topology>
    </subcellularLocation>
</comment>
<evidence type="ECO:0000256" key="2">
    <source>
        <dbReference type="ARBA" id="ARBA00004304"/>
    </source>
</evidence>
<dbReference type="Pfam" id="PF09813">
    <property type="entry name" value="Coa3_cc"/>
    <property type="match status" value="1"/>
</dbReference>
<keyword evidence="7 9" id="KW-0496">Mitochondrion</keyword>
<evidence type="ECO:0000313" key="12">
    <source>
        <dbReference type="Proteomes" id="UP000245609"/>
    </source>
</evidence>
<evidence type="ECO:0000259" key="10">
    <source>
        <dbReference type="Pfam" id="PF09813"/>
    </source>
</evidence>
<sequence length="81" mass="9459">MIQRVFRARFGAVRRYSIPNNSYKESFERAREPYRVRNAVTFVALSSLAISIYFYSINAVKQEDFSSVPMPEKVSKDESQK</sequence>
<dbReference type="AlphaFoldDB" id="A0A2T9ZJB5"/>
<evidence type="ECO:0000313" key="11">
    <source>
        <dbReference type="EMBL" id="PVV04706.1"/>
    </source>
</evidence>
<comment type="subunit">
    <text evidence="4 9">Component of 250-400 kDa complexes called cytochrome oxidase assembly intermediates or COA complexes.</text>
</comment>
<comment type="caution">
    <text evidence="11">The sequence shown here is derived from an EMBL/GenBank/DDBJ whole genome shotgun (WGS) entry which is preliminary data.</text>
</comment>
<comment type="function">
    <text evidence="1 9">Required for assembly of cytochrome c oxidase (complex IV).</text>
</comment>
<reference evidence="11 12" key="1">
    <citation type="journal article" date="2018" name="MBio">
        <title>Comparative Genomics Reveals the Core Gene Toolbox for the Fungus-Insect Symbiosis.</title>
        <authorList>
            <person name="Wang Y."/>
            <person name="Stata M."/>
            <person name="Wang W."/>
            <person name="Stajich J.E."/>
            <person name="White M.M."/>
            <person name="Moncalvo J.M."/>
        </authorList>
    </citation>
    <scope>NUCLEOTIDE SEQUENCE [LARGE SCALE GENOMIC DNA]</scope>
    <source>
        <strain evidence="11 12">SC-DP-2</strain>
    </source>
</reference>
<evidence type="ECO:0000256" key="7">
    <source>
        <dbReference type="ARBA" id="ARBA00023128"/>
    </source>
</evidence>
<gene>
    <name evidence="11" type="ORF">BB560_000786</name>
</gene>
<dbReference type="InterPro" id="IPR018628">
    <property type="entry name" value="Coa3_CC"/>
</dbReference>
<evidence type="ECO:0000256" key="3">
    <source>
        <dbReference type="ARBA" id="ARBA00007035"/>
    </source>
</evidence>
<keyword evidence="6 9" id="KW-1133">Transmembrane helix</keyword>
<dbReference type="OrthoDB" id="10018333at2759"/>
<evidence type="ECO:0000256" key="8">
    <source>
        <dbReference type="ARBA" id="ARBA00023136"/>
    </source>
</evidence>